<proteinExistence type="predicted"/>
<dbReference type="PANTHER" id="PTHR28289:SF1">
    <property type="entry name" value="DASH COMPLEX SUBUNIT HSK3"/>
    <property type="match status" value="1"/>
</dbReference>
<dbReference type="STRING" id="1336337.A0A3N4JXB7"/>
<dbReference type="Proteomes" id="UP000276215">
    <property type="component" value="Unassembled WGS sequence"/>
</dbReference>
<dbReference type="InterPro" id="IPR042332">
    <property type="entry name" value="Hsk3"/>
</dbReference>
<evidence type="ECO:0000313" key="3">
    <source>
        <dbReference type="Proteomes" id="UP000276215"/>
    </source>
</evidence>
<protein>
    <submittedName>
        <fullName evidence="2">Uncharacterized protein</fullName>
    </submittedName>
</protein>
<dbReference type="Pfam" id="PF08227">
    <property type="entry name" value="DASH_Hsk3"/>
    <property type="match status" value="1"/>
</dbReference>
<dbReference type="InterPro" id="IPR013183">
    <property type="entry name" value="Hsk3-like"/>
</dbReference>
<organism evidence="2 3">
    <name type="scientific">Choiromyces venosus 120613-1</name>
    <dbReference type="NCBI Taxonomy" id="1336337"/>
    <lineage>
        <taxon>Eukaryota</taxon>
        <taxon>Fungi</taxon>
        <taxon>Dikarya</taxon>
        <taxon>Ascomycota</taxon>
        <taxon>Pezizomycotina</taxon>
        <taxon>Pezizomycetes</taxon>
        <taxon>Pezizales</taxon>
        <taxon>Tuberaceae</taxon>
        <taxon>Choiromyces</taxon>
    </lineage>
</organism>
<feature type="compositionally biased region" description="Pro residues" evidence="1">
    <location>
        <begin position="1"/>
        <end position="12"/>
    </location>
</feature>
<gene>
    <name evidence="2" type="ORF">L873DRAFT_1803165</name>
</gene>
<sequence length="87" mass="9001">MPPPPPPPPPRNVRPSLAPSSAKARQLSHLNSQLAQLQAHLADLQDITRVTAVQAENIKALGGLNGALLMGAGKVLGEPFDPNVGGE</sequence>
<accession>A0A3N4JXB7</accession>
<dbReference type="GO" id="GO:0042729">
    <property type="term" value="C:DASH complex"/>
    <property type="evidence" value="ECO:0007669"/>
    <property type="project" value="TreeGrafter"/>
</dbReference>
<dbReference type="EMBL" id="ML120371">
    <property type="protein sequence ID" value="RPB01868.1"/>
    <property type="molecule type" value="Genomic_DNA"/>
</dbReference>
<feature type="region of interest" description="Disordered" evidence="1">
    <location>
        <begin position="1"/>
        <end position="27"/>
    </location>
</feature>
<name>A0A3N4JXB7_9PEZI</name>
<dbReference type="GO" id="GO:0051010">
    <property type="term" value="F:microtubule plus-end binding"/>
    <property type="evidence" value="ECO:0007669"/>
    <property type="project" value="TreeGrafter"/>
</dbReference>
<dbReference type="PANTHER" id="PTHR28289">
    <property type="entry name" value="DASH COMPLEX SUBUNIT HSK3"/>
    <property type="match status" value="1"/>
</dbReference>
<keyword evidence="3" id="KW-1185">Reference proteome</keyword>
<evidence type="ECO:0000313" key="2">
    <source>
        <dbReference type="EMBL" id="RPB01868.1"/>
    </source>
</evidence>
<dbReference type="AlphaFoldDB" id="A0A3N4JXB7"/>
<dbReference type="GO" id="GO:0008608">
    <property type="term" value="P:attachment of spindle microtubules to kinetochore"/>
    <property type="evidence" value="ECO:0007669"/>
    <property type="project" value="InterPro"/>
</dbReference>
<evidence type="ECO:0000256" key="1">
    <source>
        <dbReference type="SAM" id="MobiDB-lite"/>
    </source>
</evidence>
<reference evidence="2 3" key="1">
    <citation type="journal article" date="2018" name="Nat. Ecol. Evol.">
        <title>Pezizomycetes genomes reveal the molecular basis of ectomycorrhizal truffle lifestyle.</title>
        <authorList>
            <person name="Murat C."/>
            <person name="Payen T."/>
            <person name="Noel B."/>
            <person name="Kuo A."/>
            <person name="Morin E."/>
            <person name="Chen J."/>
            <person name="Kohler A."/>
            <person name="Krizsan K."/>
            <person name="Balestrini R."/>
            <person name="Da Silva C."/>
            <person name="Montanini B."/>
            <person name="Hainaut M."/>
            <person name="Levati E."/>
            <person name="Barry K.W."/>
            <person name="Belfiori B."/>
            <person name="Cichocki N."/>
            <person name="Clum A."/>
            <person name="Dockter R.B."/>
            <person name="Fauchery L."/>
            <person name="Guy J."/>
            <person name="Iotti M."/>
            <person name="Le Tacon F."/>
            <person name="Lindquist E.A."/>
            <person name="Lipzen A."/>
            <person name="Malagnac F."/>
            <person name="Mello A."/>
            <person name="Molinier V."/>
            <person name="Miyauchi S."/>
            <person name="Poulain J."/>
            <person name="Riccioni C."/>
            <person name="Rubini A."/>
            <person name="Sitrit Y."/>
            <person name="Splivallo R."/>
            <person name="Traeger S."/>
            <person name="Wang M."/>
            <person name="Zifcakova L."/>
            <person name="Wipf D."/>
            <person name="Zambonelli A."/>
            <person name="Paolocci F."/>
            <person name="Nowrousian M."/>
            <person name="Ottonello S."/>
            <person name="Baldrian P."/>
            <person name="Spatafora J.W."/>
            <person name="Henrissat B."/>
            <person name="Nagy L.G."/>
            <person name="Aury J.M."/>
            <person name="Wincker P."/>
            <person name="Grigoriev I.V."/>
            <person name="Bonfante P."/>
            <person name="Martin F.M."/>
        </authorList>
    </citation>
    <scope>NUCLEOTIDE SEQUENCE [LARGE SCALE GENOMIC DNA]</scope>
    <source>
        <strain evidence="2 3">120613-1</strain>
    </source>
</reference>